<sequence>MFQKYYKILVIVLCLFHCITDSYAQLDKLNVKRDDPCDCKLSKNLKEGDWSLGAVGDSVIVCNKGAIRTLANGTSKRYSSWVELLKEQSLYNDFERIIYCTTGAMVPRENGFAGYSLTYSKKQLVINWHIRIDSFEVSNKRWSDKIRPVLQQRIYARQGNLFISEKRVIFHPHKISELAIKDVNQMYLTQKKQNNKYGMPPLSKRLFVLAMSGHQVSITRLLNLNKEFDVSEDSRLPGYQAIMRQKLKQK</sequence>
<proteinExistence type="predicted"/>
<keyword evidence="1" id="KW-0732">Signal</keyword>
<reference evidence="2 3" key="1">
    <citation type="submission" date="2019-02" db="EMBL/GenBank/DDBJ databases">
        <title>Pedobacter sp. RP-1-13 sp. nov., isolated from Arctic soil.</title>
        <authorList>
            <person name="Dahal R.H."/>
        </authorList>
    </citation>
    <scope>NUCLEOTIDE SEQUENCE [LARGE SCALE GENOMIC DNA]</scope>
    <source>
        <strain evidence="2 3">RP-1-13</strain>
    </source>
</reference>
<accession>A0A4V2MHV6</accession>
<gene>
    <name evidence="2" type="ORF">EZ428_20245</name>
</gene>
<dbReference type="AlphaFoldDB" id="A0A4V2MHV6"/>
<dbReference type="EMBL" id="SJSK01000006">
    <property type="protein sequence ID" value="TCC88056.1"/>
    <property type="molecule type" value="Genomic_DNA"/>
</dbReference>
<feature type="chain" id="PRO_5020915848" evidence="1">
    <location>
        <begin position="25"/>
        <end position="250"/>
    </location>
</feature>
<organism evidence="2 3">
    <name type="scientific">Pedobacter frigiditerrae</name>
    <dbReference type="NCBI Taxonomy" id="2530452"/>
    <lineage>
        <taxon>Bacteria</taxon>
        <taxon>Pseudomonadati</taxon>
        <taxon>Bacteroidota</taxon>
        <taxon>Sphingobacteriia</taxon>
        <taxon>Sphingobacteriales</taxon>
        <taxon>Sphingobacteriaceae</taxon>
        <taxon>Pedobacter</taxon>
    </lineage>
</organism>
<evidence type="ECO:0000256" key="1">
    <source>
        <dbReference type="SAM" id="SignalP"/>
    </source>
</evidence>
<dbReference type="Proteomes" id="UP000292884">
    <property type="component" value="Unassembled WGS sequence"/>
</dbReference>
<evidence type="ECO:0000313" key="3">
    <source>
        <dbReference type="Proteomes" id="UP000292884"/>
    </source>
</evidence>
<protein>
    <submittedName>
        <fullName evidence="2">Uncharacterized protein</fullName>
    </submittedName>
</protein>
<feature type="signal peptide" evidence="1">
    <location>
        <begin position="1"/>
        <end position="24"/>
    </location>
</feature>
<name>A0A4V2MHV6_9SPHI</name>
<keyword evidence="3" id="KW-1185">Reference proteome</keyword>
<evidence type="ECO:0000313" key="2">
    <source>
        <dbReference type="EMBL" id="TCC88056.1"/>
    </source>
</evidence>
<comment type="caution">
    <text evidence="2">The sequence shown here is derived from an EMBL/GenBank/DDBJ whole genome shotgun (WGS) entry which is preliminary data.</text>
</comment>